<organism evidence="1 2">
    <name type="scientific">Desulfuromonas versatilis</name>
    <dbReference type="NCBI Taxonomy" id="2802975"/>
    <lineage>
        <taxon>Bacteria</taxon>
        <taxon>Pseudomonadati</taxon>
        <taxon>Thermodesulfobacteriota</taxon>
        <taxon>Desulfuromonadia</taxon>
        <taxon>Desulfuromonadales</taxon>
        <taxon>Desulfuromonadaceae</taxon>
        <taxon>Desulfuromonas</taxon>
    </lineage>
</organism>
<name>A0ABM8HR09_9BACT</name>
<sequence length="339" mass="38238">MFGFFAKTTRAQAPRLPDQFGCFGKLPIHSDFIRHNLNAREMLGFEKWVQEGVGLITRKHSGGWPENYRNFSRFHFAQVGGDHERTLVGTLVASRDRSGRHYPFTVCAVAEDPLFREMQAVLPLVFGDFFRSAEGLCAEHWTSEPLGVLTSRVDCLGRRDTGLTRRHLLEGQIGLLEQATMGQFWAAALPGADAAARQQLFNTLFSALKTVVRRGPTRTNWGIRLPIPGEGDQRPAVVFWMQVIESILEDRSWRAHYFWCRGEAGRPAGLTVFFKSMPGSFLLQLLNPQLDDGSIFDTSRELARAAEIRCGGELERLLARDEVPMLEVLYKAGRREVLS</sequence>
<accession>A0ABM8HR09</accession>
<reference evidence="1 2" key="1">
    <citation type="journal article" date="2016" name="C (Basel)">
        <title>Selective Growth of and Electricity Production by Marine Exoelectrogenic Bacteria in Self-Aggregated Hydrogel of Microbially Reduced Graphene Oxide.</title>
        <authorList>
            <person name="Yoshida N."/>
            <person name="Goto Y."/>
            <person name="Miyata Y."/>
        </authorList>
    </citation>
    <scope>NUCLEOTIDE SEQUENCE [LARGE SCALE GENOMIC DNA]</scope>
    <source>
        <strain evidence="1 2">NIT-T3</strain>
    </source>
</reference>
<dbReference type="Pfam" id="PF09867">
    <property type="entry name" value="TagF_N"/>
    <property type="match status" value="1"/>
</dbReference>
<dbReference type="Gene3D" id="3.40.1730.10">
    <property type="entry name" value="pa0076 domain"/>
    <property type="match status" value="1"/>
</dbReference>
<proteinExistence type="predicted"/>
<evidence type="ECO:0000313" key="1">
    <source>
        <dbReference type="EMBL" id="BCR03016.1"/>
    </source>
</evidence>
<keyword evidence="2" id="KW-1185">Reference proteome</keyword>
<dbReference type="RefSeq" id="WP_221250499.1">
    <property type="nucleotide sequence ID" value="NZ_AP024355.1"/>
</dbReference>
<gene>
    <name evidence="1" type="ORF">DESUT3_00850</name>
</gene>
<evidence type="ECO:0008006" key="3">
    <source>
        <dbReference type="Google" id="ProtNLM"/>
    </source>
</evidence>
<dbReference type="Proteomes" id="UP001319827">
    <property type="component" value="Chromosome"/>
</dbReference>
<dbReference type="EMBL" id="AP024355">
    <property type="protein sequence ID" value="BCR03016.1"/>
    <property type="molecule type" value="Genomic_DNA"/>
</dbReference>
<protein>
    <recommendedName>
        <fullName evidence="3">Type VI secretion system-associated protein TagF</fullName>
    </recommendedName>
</protein>
<evidence type="ECO:0000313" key="2">
    <source>
        <dbReference type="Proteomes" id="UP001319827"/>
    </source>
</evidence>
<reference evidence="1 2" key="2">
    <citation type="journal article" date="2021" name="Int. J. Syst. Evol. Microbiol.">
        <title>Isolation and Polyphasic Characterization of Desulfuromonas versatilis sp. Nov., an Electrogenic Bacteria Capable of Versatile Metabolism Isolated from a Graphene Oxide-Reducing Enrichment Culture.</title>
        <authorList>
            <person name="Xie L."/>
            <person name="Yoshida N."/>
            <person name="Ishii S."/>
            <person name="Meng L."/>
        </authorList>
    </citation>
    <scope>NUCLEOTIDE SEQUENCE [LARGE SCALE GENOMIC DNA]</scope>
    <source>
        <strain evidence="1 2">NIT-T3</strain>
    </source>
</reference>
<dbReference type="NCBIfam" id="TIGR03373">
    <property type="entry name" value="VI_minor_4"/>
    <property type="match status" value="1"/>
</dbReference>
<dbReference type="InterPro" id="IPR017748">
    <property type="entry name" value="TagF"/>
</dbReference>
<dbReference type="InterPro" id="IPR038225">
    <property type="entry name" value="TagF_sf"/>
</dbReference>